<dbReference type="InterPro" id="IPR011009">
    <property type="entry name" value="Kinase-like_dom_sf"/>
</dbReference>
<gene>
    <name evidence="3" type="ORF">ODALV1_LOCUS1417</name>
</gene>
<comment type="caution">
    <text evidence="3">The sequence shown here is derived from an EMBL/GenBank/DDBJ whole genome shotgun (WGS) entry which is preliminary data.</text>
</comment>
<evidence type="ECO:0000256" key="1">
    <source>
        <dbReference type="SAM" id="Phobius"/>
    </source>
</evidence>
<dbReference type="Proteomes" id="UP001642540">
    <property type="component" value="Unassembled WGS sequence"/>
</dbReference>
<reference evidence="3 4" key="1">
    <citation type="submission" date="2024-08" db="EMBL/GenBank/DDBJ databases">
        <authorList>
            <person name="Cucini C."/>
            <person name="Frati F."/>
        </authorList>
    </citation>
    <scope>NUCLEOTIDE SEQUENCE [LARGE SCALE GENOMIC DNA]</scope>
</reference>
<evidence type="ECO:0000259" key="2">
    <source>
        <dbReference type="SMART" id="SM00587"/>
    </source>
</evidence>
<keyword evidence="4" id="KW-1185">Reference proteome</keyword>
<name>A0ABP1PPP2_9HEXA</name>
<dbReference type="Pfam" id="PF02958">
    <property type="entry name" value="EcKL"/>
    <property type="match status" value="1"/>
</dbReference>
<keyword evidence="1" id="KW-0812">Transmembrane</keyword>
<keyword evidence="1" id="KW-1133">Transmembrane helix</keyword>
<accession>A0ABP1PPP2</accession>
<dbReference type="EMBL" id="CAXLJM020000004">
    <property type="protein sequence ID" value="CAL8070773.1"/>
    <property type="molecule type" value="Genomic_DNA"/>
</dbReference>
<evidence type="ECO:0000313" key="3">
    <source>
        <dbReference type="EMBL" id="CAL8070773.1"/>
    </source>
</evidence>
<proteinExistence type="predicted"/>
<evidence type="ECO:0000313" key="4">
    <source>
        <dbReference type="Proteomes" id="UP001642540"/>
    </source>
</evidence>
<dbReference type="SMART" id="SM00587">
    <property type="entry name" value="CHK"/>
    <property type="match status" value="1"/>
</dbReference>
<feature type="domain" description="CHK kinase-like" evidence="2">
    <location>
        <begin position="131"/>
        <end position="337"/>
    </location>
</feature>
<dbReference type="InterPro" id="IPR004119">
    <property type="entry name" value="EcKL"/>
</dbReference>
<dbReference type="PANTHER" id="PTHR11012:SF30">
    <property type="entry name" value="PROTEIN KINASE-LIKE DOMAIN-CONTAINING"/>
    <property type="match status" value="1"/>
</dbReference>
<dbReference type="InterPro" id="IPR015897">
    <property type="entry name" value="CHK_kinase-like"/>
</dbReference>
<keyword evidence="1" id="KW-0472">Membrane</keyword>
<sequence>MSHTPKNGVLETSDEVTLKYKEIVKANGINDEVSEVLINSSGLQGEGFASQANYVTINFKNPNVKPLNLFVKSHTANSTHSEMLTDAKLFEKESMFFMEYVPAAKEFCKSKGCEGLVDMYPKCYYGDDDMIVFENLVVEKGYVLLDKVEQQDLDAVRMAIATLAKHHAISYAFIQEMGGPQNFFKRFPNLNFEAFNQPTARAMMDPMCENGINTNVKMLEKNKNINGKEETIDFLNSFRGKAYDHMLDIIKYNPEEEKLLVLGHGDYWNNNMMFLKNKETNQIIGHMAIDLQVTRYNSPGLDLGYYLYTSVKPEVRRGHLHEVLGRYVDILKQTATKLGHPIDISFEDLYIIFRKKIMFGFWMAICIATGPAYSVIKDIDITKLTDLKDFAVQLDILVQKWIETNPKEADEGAQVLMDLVKECRELSIE</sequence>
<organism evidence="3 4">
    <name type="scientific">Orchesella dallaii</name>
    <dbReference type="NCBI Taxonomy" id="48710"/>
    <lineage>
        <taxon>Eukaryota</taxon>
        <taxon>Metazoa</taxon>
        <taxon>Ecdysozoa</taxon>
        <taxon>Arthropoda</taxon>
        <taxon>Hexapoda</taxon>
        <taxon>Collembola</taxon>
        <taxon>Entomobryomorpha</taxon>
        <taxon>Entomobryoidea</taxon>
        <taxon>Orchesellidae</taxon>
        <taxon>Orchesellinae</taxon>
        <taxon>Orchesella</taxon>
    </lineage>
</organism>
<feature type="transmembrane region" description="Helical" evidence="1">
    <location>
        <begin position="357"/>
        <end position="376"/>
    </location>
</feature>
<protein>
    <recommendedName>
        <fullName evidence="2">CHK kinase-like domain-containing protein</fullName>
    </recommendedName>
</protein>
<dbReference type="SUPFAM" id="SSF56112">
    <property type="entry name" value="Protein kinase-like (PK-like)"/>
    <property type="match status" value="1"/>
</dbReference>
<dbReference type="PANTHER" id="PTHR11012">
    <property type="entry name" value="PROTEIN KINASE-LIKE DOMAIN-CONTAINING"/>
    <property type="match status" value="1"/>
</dbReference>
<dbReference type="Gene3D" id="3.90.1200.10">
    <property type="match status" value="1"/>
</dbReference>